<dbReference type="GO" id="GO:0016853">
    <property type="term" value="F:isomerase activity"/>
    <property type="evidence" value="ECO:0007669"/>
    <property type="project" value="UniProtKB-KW"/>
</dbReference>
<dbReference type="GO" id="GO:1901135">
    <property type="term" value="P:carbohydrate derivative metabolic process"/>
    <property type="evidence" value="ECO:0007669"/>
    <property type="project" value="InterPro"/>
</dbReference>
<dbReference type="Pfam" id="PF13580">
    <property type="entry name" value="SIS_2"/>
    <property type="match status" value="1"/>
</dbReference>
<reference evidence="3" key="1">
    <citation type="submission" date="2016-10" db="EMBL/GenBank/DDBJ databases">
        <authorList>
            <person name="Varghese N."/>
            <person name="Submissions S."/>
        </authorList>
    </citation>
    <scope>NUCLEOTIDE SEQUENCE [LARGE SCALE GENOMIC DNA]</scope>
    <source>
        <strain evidence="3">DSM 17298</strain>
    </source>
</reference>
<sequence length="246" mass="26939">MSKEPYKQYKDGILEKLRQAFGQKKEISRAAELIADSLSRQGWIYASGTGHSHLFAEEIFYRAGGFARVIPILDPALMLHKDASGSTEVERREGYAAELLKEYKMTENDVFIIASNSGRNAVSIEMAQIARKNGPKVIVLTNLKHSRSVISRHSSGLKLYQVGDVYLDNFGEIGDASIQLDGLESKVGATSTVVGTALLQAIMIQAASILLSKGIKPEIFNSSNSDSGEAFNEDLIAKYKPQVKIL</sequence>
<dbReference type="NCBIfam" id="NF002805">
    <property type="entry name" value="PRK02947.1"/>
    <property type="match status" value="1"/>
</dbReference>
<dbReference type="InterPro" id="IPR046348">
    <property type="entry name" value="SIS_dom_sf"/>
</dbReference>
<dbReference type="EMBL" id="FNVR01000017">
    <property type="protein sequence ID" value="SEG19628.1"/>
    <property type="molecule type" value="Genomic_DNA"/>
</dbReference>
<dbReference type="Gene3D" id="3.40.50.10490">
    <property type="entry name" value="Glucose-6-phosphate isomerase like protein, domain 1"/>
    <property type="match status" value="1"/>
</dbReference>
<evidence type="ECO:0000259" key="1">
    <source>
        <dbReference type="PROSITE" id="PS51464"/>
    </source>
</evidence>
<dbReference type="InterPro" id="IPR035472">
    <property type="entry name" value="RpiR-like_SIS"/>
</dbReference>
<dbReference type="PANTHER" id="PTHR30390:SF7">
    <property type="entry name" value="PHOSPHOHEPTOSE ISOMERASE"/>
    <property type="match status" value="1"/>
</dbReference>
<dbReference type="OrthoDB" id="9805185at2"/>
<keyword evidence="3" id="KW-1185">Reference proteome</keyword>
<organism evidence="2 3">
    <name type="scientific">Algoriphagus boritolerans DSM 17298 = JCM 18970</name>
    <dbReference type="NCBI Taxonomy" id="1120964"/>
    <lineage>
        <taxon>Bacteria</taxon>
        <taxon>Pseudomonadati</taxon>
        <taxon>Bacteroidota</taxon>
        <taxon>Cytophagia</taxon>
        <taxon>Cytophagales</taxon>
        <taxon>Cyclobacteriaceae</taxon>
        <taxon>Algoriphagus</taxon>
    </lineage>
</organism>
<dbReference type="PANTHER" id="PTHR30390">
    <property type="entry name" value="SEDOHEPTULOSE 7-PHOSPHATE ISOMERASE / DNAA INITIATOR-ASSOCIATING FACTOR FOR REPLICATION INITIATION"/>
    <property type="match status" value="1"/>
</dbReference>
<dbReference type="GO" id="GO:0097367">
    <property type="term" value="F:carbohydrate derivative binding"/>
    <property type="evidence" value="ECO:0007669"/>
    <property type="project" value="InterPro"/>
</dbReference>
<dbReference type="CDD" id="cd05013">
    <property type="entry name" value="SIS_RpiR"/>
    <property type="match status" value="1"/>
</dbReference>
<accession>A0A1H5Y6R1</accession>
<dbReference type="STRING" id="1120964.GCA_001313265_05122"/>
<gene>
    <name evidence="2" type="ORF">SAMN03080598_02848</name>
</gene>
<dbReference type="AlphaFoldDB" id="A0A1H5Y6R1"/>
<dbReference type="InterPro" id="IPR050099">
    <property type="entry name" value="SIS_GmhA/DiaA_subfam"/>
</dbReference>
<protein>
    <submittedName>
        <fullName evidence="2">Uncharacterized protein, contains SIS (Sugar ISomerase) phosphosugar binding domain</fullName>
    </submittedName>
</protein>
<dbReference type="InterPro" id="IPR001347">
    <property type="entry name" value="SIS_dom"/>
</dbReference>
<dbReference type="RefSeq" id="WP_103925493.1">
    <property type="nucleotide sequence ID" value="NZ_FNVR01000017.1"/>
</dbReference>
<dbReference type="Proteomes" id="UP000236736">
    <property type="component" value="Unassembled WGS sequence"/>
</dbReference>
<proteinExistence type="predicted"/>
<dbReference type="PROSITE" id="PS51464">
    <property type="entry name" value="SIS"/>
    <property type="match status" value="1"/>
</dbReference>
<feature type="domain" description="SIS" evidence="1">
    <location>
        <begin position="34"/>
        <end position="217"/>
    </location>
</feature>
<dbReference type="SUPFAM" id="SSF53697">
    <property type="entry name" value="SIS domain"/>
    <property type="match status" value="1"/>
</dbReference>
<evidence type="ECO:0000313" key="3">
    <source>
        <dbReference type="Proteomes" id="UP000236736"/>
    </source>
</evidence>
<name>A0A1H5Y6R1_9BACT</name>
<evidence type="ECO:0000313" key="2">
    <source>
        <dbReference type="EMBL" id="SEG19628.1"/>
    </source>
</evidence>
<keyword evidence="2" id="KW-0413">Isomerase</keyword>